<dbReference type="EMBL" id="CZQA01000001">
    <property type="protein sequence ID" value="CUS32119.1"/>
    <property type="molecule type" value="Genomic_DNA"/>
</dbReference>
<evidence type="ECO:0000313" key="3">
    <source>
        <dbReference type="Proteomes" id="UP000199032"/>
    </source>
</evidence>
<name>A0A0S4L3E4_9BACT</name>
<keyword evidence="3" id="KW-1185">Reference proteome</keyword>
<evidence type="ECO:0000256" key="1">
    <source>
        <dbReference type="SAM" id="MobiDB-lite"/>
    </source>
</evidence>
<reference evidence="2 3" key="1">
    <citation type="submission" date="2015-10" db="EMBL/GenBank/DDBJ databases">
        <authorList>
            <person name="Gilbert D.G."/>
        </authorList>
    </citation>
    <scope>NUCLEOTIDE SEQUENCE [LARGE SCALE GENOMIC DNA]</scope>
    <source>
        <strain evidence="2">COMA1</strain>
    </source>
</reference>
<dbReference type="RefSeq" id="WP_090743045.1">
    <property type="nucleotide sequence ID" value="NZ_CZQA01000001.1"/>
</dbReference>
<gene>
    <name evidence="2" type="ORF">COMA1_10428</name>
</gene>
<dbReference type="AlphaFoldDB" id="A0A0S4L3E4"/>
<dbReference type="Proteomes" id="UP000199032">
    <property type="component" value="Unassembled WGS sequence"/>
</dbReference>
<protein>
    <submittedName>
        <fullName evidence="2">Uncharacterized protein</fullName>
    </submittedName>
</protein>
<proteinExistence type="predicted"/>
<accession>A0A0S4L3E4</accession>
<feature type="compositionally biased region" description="Basic and acidic residues" evidence="1">
    <location>
        <begin position="86"/>
        <end position="96"/>
    </location>
</feature>
<feature type="region of interest" description="Disordered" evidence="1">
    <location>
        <begin position="84"/>
        <end position="107"/>
    </location>
</feature>
<dbReference type="STRING" id="1742972.COMA1_10428"/>
<organism evidence="2 3">
    <name type="scientific">Candidatus Nitrospira nitrosa</name>
    <dbReference type="NCBI Taxonomy" id="1742972"/>
    <lineage>
        <taxon>Bacteria</taxon>
        <taxon>Pseudomonadati</taxon>
        <taxon>Nitrospirota</taxon>
        <taxon>Nitrospiria</taxon>
        <taxon>Nitrospirales</taxon>
        <taxon>Nitrospiraceae</taxon>
        <taxon>Nitrospira</taxon>
    </lineage>
</organism>
<evidence type="ECO:0000313" key="2">
    <source>
        <dbReference type="EMBL" id="CUS32119.1"/>
    </source>
</evidence>
<sequence length="107" mass="12378">MNVKGFILEDDQGREFVMGCERPYAQIGRTFLLQRWQRRRLIPLQYSEREARHVVGEALMALDDLFTALLKRCHDQPLAEQPLAEQPKEGCSDIRRLPVKTGHGCKT</sequence>